<feature type="region of interest" description="Disordered" evidence="1">
    <location>
        <begin position="33"/>
        <end position="65"/>
    </location>
</feature>
<protein>
    <submittedName>
        <fullName evidence="2">Uncharacterized protein</fullName>
    </submittedName>
</protein>
<dbReference type="Proteomes" id="UP000299102">
    <property type="component" value="Unassembled WGS sequence"/>
</dbReference>
<comment type="caution">
    <text evidence="2">The sequence shown here is derived from an EMBL/GenBank/DDBJ whole genome shotgun (WGS) entry which is preliminary data.</text>
</comment>
<reference evidence="2 3" key="1">
    <citation type="journal article" date="2019" name="Commun. Biol.">
        <title>The bagworm genome reveals a unique fibroin gene that provides high tensile strength.</title>
        <authorList>
            <person name="Kono N."/>
            <person name="Nakamura H."/>
            <person name="Ohtoshi R."/>
            <person name="Tomita M."/>
            <person name="Numata K."/>
            <person name="Arakawa K."/>
        </authorList>
    </citation>
    <scope>NUCLEOTIDE SEQUENCE [LARGE SCALE GENOMIC DNA]</scope>
</reference>
<proteinExistence type="predicted"/>
<evidence type="ECO:0000256" key="1">
    <source>
        <dbReference type="SAM" id="MobiDB-lite"/>
    </source>
</evidence>
<organism evidence="2 3">
    <name type="scientific">Eumeta variegata</name>
    <name type="common">Bagworm moth</name>
    <name type="synonym">Eumeta japonica</name>
    <dbReference type="NCBI Taxonomy" id="151549"/>
    <lineage>
        <taxon>Eukaryota</taxon>
        <taxon>Metazoa</taxon>
        <taxon>Ecdysozoa</taxon>
        <taxon>Arthropoda</taxon>
        <taxon>Hexapoda</taxon>
        <taxon>Insecta</taxon>
        <taxon>Pterygota</taxon>
        <taxon>Neoptera</taxon>
        <taxon>Endopterygota</taxon>
        <taxon>Lepidoptera</taxon>
        <taxon>Glossata</taxon>
        <taxon>Ditrysia</taxon>
        <taxon>Tineoidea</taxon>
        <taxon>Psychidae</taxon>
        <taxon>Oiketicinae</taxon>
        <taxon>Eumeta</taxon>
    </lineage>
</organism>
<dbReference type="EMBL" id="BGZK01000621">
    <property type="protein sequence ID" value="GBP53332.1"/>
    <property type="molecule type" value="Genomic_DNA"/>
</dbReference>
<sequence>MALNKTPSSLHYSHTLASPSSLGVASSLLRDTSVGRYTRTETRPLGGARRAGRDGARGAGRGGGHTARLSIIYFSSFRTFHRVEMELNLN</sequence>
<evidence type="ECO:0000313" key="3">
    <source>
        <dbReference type="Proteomes" id="UP000299102"/>
    </source>
</evidence>
<accession>A0A4C1WS00</accession>
<gene>
    <name evidence="2" type="ORF">EVAR_46589_1</name>
</gene>
<evidence type="ECO:0000313" key="2">
    <source>
        <dbReference type="EMBL" id="GBP53332.1"/>
    </source>
</evidence>
<name>A0A4C1WS00_EUMVA</name>
<keyword evidence="3" id="KW-1185">Reference proteome</keyword>
<dbReference type="AlphaFoldDB" id="A0A4C1WS00"/>